<dbReference type="EMBL" id="BLAH01000086">
    <property type="protein sequence ID" value="GES37776.1"/>
    <property type="molecule type" value="Genomic_DNA"/>
</dbReference>
<organism evidence="2 3">
    <name type="scientific">Rhodococcus aetherivorans</name>
    <dbReference type="NCBI Taxonomy" id="191292"/>
    <lineage>
        <taxon>Bacteria</taxon>
        <taxon>Bacillati</taxon>
        <taxon>Actinomycetota</taxon>
        <taxon>Actinomycetes</taxon>
        <taxon>Mycobacteriales</taxon>
        <taxon>Nocardiaceae</taxon>
        <taxon>Rhodococcus</taxon>
    </lineage>
</organism>
<evidence type="ECO:0000256" key="1">
    <source>
        <dbReference type="SAM" id="MobiDB-lite"/>
    </source>
</evidence>
<protein>
    <submittedName>
        <fullName evidence="2">Uncharacterized protein</fullName>
    </submittedName>
</protein>
<sequence>MDRQIGTGHRGAPWGLDRREATPFYGSRDGAPPRRAAGAPSGVP</sequence>
<name>A0ABQ0YMI3_9NOCA</name>
<feature type="compositionally biased region" description="Low complexity" evidence="1">
    <location>
        <begin position="26"/>
        <end position="44"/>
    </location>
</feature>
<accession>A0ABQ0YMI3</accession>
<dbReference type="Proteomes" id="UP000325466">
    <property type="component" value="Unassembled WGS sequence"/>
</dbReference>
<gene>
    <name evidence="2" type="ORF">RAJCM14343_3035</name>
</gene>
<evidence type="ECO:0000313" key="3">
    <source>
        <dbReference type="Proteomes" id="UP000325466"/>
    </source>
</evidence>
<keyword evidence="3" id="KW-1185">Reference proteome</keyword>
<comment type="caution">
    <text evidence="2">The sequence shown here is derived from an EMBL/GenBank/DDBJ whole genome shotgun (WGS) entry which is preliminary data.</text>
</comment>
<feature type="region of interest" description="Disordered" evidence="1">
    <location>
        <begin position="1"/>
        <end position="44"/>
    </location>
</feature>
<proteinExistence type="predicted"/>
<reference evidence="2 3" key="1">
    <citation type="journal article" date="2018" name="Biodegradation">
        <title>1,4-Dioxane degradation characteristics of Rhodococcus aetherivorans JCM 14343.</title>
        <authorList>
            <person name="Inoue D."/>
            <person name="Tsunoda T."/>
            <person name="Yamamoto N."/>
            <person name="Ike M."/>
            <person name="Sei K."/>
        </authorList>
    </citation>
    <scope>NUCLEOTIDE SEQUENCE [LARGE SCALE GENOMIC DNA]</scope>
    <source>
        <strain evidence="2 3">JCM 14343</strain>
    </source>
</reference>
<evidence type="ECO:0000313" key="2">
    <source>
        <dbReference type="EMBL" id="GES37776.1"/>
    </source>
</evidence>